<comment type="caution">
    <text evidence="2">The sequence shown here is derived from an EMBL/GenBank/DDBJ whole genome shotgun (WGS) entry which is preliminary data.</text>
</comment>
<accession>A0AAQ4DWT2</accession>
<dbReference type="Proteomes" id="UP001321473">
    <property type="component" value="Unassembled WGS sequence"/>
</dbReference>
<feature type="region of interest" description="Disordered" evidence="1">
    <location>
        <begin position="373"/>
        <end position="484"/>
    </location>
</feature>
<feature type="compositionally biased region" description="Basic and acidic residues" evidence="1">
    <location>
        <begin position="238"/>
        <end position="258"/>
    </location>
</feature>
<keyword evidence="3" id="KW-1185">Reference proteome</keyword>
<feature type="region of interest" description="Disordered" evidence="1">
    <location>
        <begin position="225"/>
        <end position="258"/>
    </location>
</feature>
<name>A0AAQ4DWT2_AMBAM</name>
<reference evidence="2 3" key="1">
    <citation type="journal article" date="2023" name="Arcadia Sci">
        <title>De novo assembly of a long-read Amblyomma americanum tick genome.</title>
        <authorList>
            <person name="Chou S."/>
            <person name="Poskanzer K.E."/>
            <person name="Rollins M."/>
            <person name="Thuy-Boun P.S."/>
        </authorList>
    </citation>
    <scope>NUCLEOTIDE SEQUENCE [LARGE SCALE GENOMIC DNA]</scope>
    <source>
        <strain evidence="2">F_SG_1</strain>
        <tissue evidence="2">Salivary glands</tissue>
    </source>
</reference>
<evidence type="ECO:0000313" key="2">
    <source>
        <dbReference type="EMBL" id="KAK8766922.1"/>
    </source>
</evidence>
<protein>
    <submittedName>
        <fullName evidence="2">Uncharacterized protein</fullName>
    </submittedName>
</protein>
<evidence type="ECO:0000313" key="3">
    <source>
        <dbReference type="Proteomes" id="UP001321473"/>
    </source>
</evidence>
<gene>
    <name evidence="2" type="ORF">V5799_006291</name>
</gene>
<feature type="region of interest" description="Disordered" evidence="1">
    <location>
        <begin position="283"/>
        <end position="339"/>
    </location>
</feature>
<proteinExistence type="predicted"/>
<dbReference type="EMBL" id="JARKHS020025879">
    <property type="protein sequence ID" value="KAK8766922.1"/>
    <property type="molecule type" value="Genomic_DNA"/>
</dbReference>
<feature type="compositionally biased region" description="Pro residues" evidence="1">
    <location>
        <begin position="307"/>
        <end position="329"/>
    </location>
</feature>
<evidence type="ECO:0000256" key="1">
    <source>
        <dbReference type="SAM" id="MobiDB-lite"/>
    </source>
</evidence>
<feature type="region of interest" description="Disordered" evidence="1">
    <location>
        <begin position="1"/>
        <end position="132"/>
    </location>
</feature>
<organism evidence="2 3">
    <name type="scientific">Amblyomma americanum</name>
    <name type="common">Lone star tick</name>
    <dbReference type="NCBI Taxonomy" id="6943"/>
    <lineage>
        <taxon>Eukaryota</taxon>
        <taxon>Metazoa</taxon>
        <taxon>Ecdysozoa</taxon>
        <taxon>Arthropoda</taxon>
        <taxon>Chelicerata</taxon>
        <taxon>Arachnida</taxon>
        <taxon>Acari</taxon>
        <taxon>Parasitiformes</taxon>
        <taxon>Ixodida</taxon>
        <taxon>Ixodoidea</taxon>
        <taxon>Ixodidae</taxon>
        <taxon>Amblyomminae</taxon>
        <taxon>Amblyomma</taxon>
    </lineage>
</organism>
<feature type="compositionally biased region" description="Low complexity" evidence="1">
    <location>
        <begin position="1"/>
        <end position="79"/>
    </location>
</feature>
<sequence length="484" mass="51846">MRSPSADAQPQSADAQPQSADAQPQSADAQPQSADAQPQSADAQPQSADAQPQSADVQPQSADAQPQSADAQPQSGPSQKQDEGLGTAQDAEVKPYVQIRAMFEPSLGAGRPDEASAWVPPSPRRPVHTSTSGLRAPWVRGIAAQIERQLQQRIRSPRPHFFNVSMGMRRVAASDAPPAGFNYFRLREPCMAAGPSLPLPPVLEDRASFDHVRLMGEAIGAEGTVRPQLLLPTPTEGTARRPAGEGDDQNRPEPRPDPRLKALQSVLINASFTPLVMDEAQLERPVDSAERLPPKTGKSQEDVAGQPPMPSPPPPSIPPPPPPLPPPPQHARRRSERFFFPFGESAAKIKARYLPTHAFLGGITQYRTLPGAQELLQAQQPPSSERLLPPAAAQSEAPQLPERVAEGAPPAAGLLSEPQEPKAPASAEDLPPAATTLQQPQQPQEPAMPEDLPQPLAPTKEYEEPHQPVSAKEVPQDEPRPSAQ</sequence>
<dbReference type="AlphaFoldDB" id="A0AAQ4DWT2"/>
<feature type="compositionally biased region" description="Basic and acidic residues" evidence="1">
    <location>
        <begin position="283"/>
        <end position="301"/>
    </location>
</feature>
<feature type="compositionally biased region" description="Basic and acidic residues" evidence="1">
    <location>
        <begin position="474"/>
        <end position="484"/>
    </location>
</feature>
<feature type="compositionally biased region" description="Low complexity" evidence="1">
    <location>
        <begin position="430"/>
        <end position="450"/>
    </location>
</feature>